<dbReference type="AlphaFoldDB" id="A0A645E2V7"/>
<dbReference type="HAMAP" id="MF_00161">
    <property type="entry name" value="LspA"/>
    <property type="match status" value="1"/>
</dbReference>
<gene>
    <name evidence="9" type="primary">lspA_38</name>
    <name evidence="9" type="ORF">SDC9_143267</name>
</gene>
<proteinExistence type="inferred from homology"/>
<feature type="region of interest" description="Disordered" evidence="7">
    <location>
        <begin position="155"/>
        <end position="174"/>
    </location>
</feature>
<feature type="transmembrane region" description="Helical" evidence="8">
    <location>
        <begin position="87"/>
        <end position="105"/>
    </location>
</feature>
<accession>A0A645E2V7</accession>
<protein>
    <submittedName>
        <fullName evidence="9">Lipoprotein signal peptidase</fullName>
        <ecNumber evidence="9">3.4.23.36</ecNumber>
    </submittedName>
</protein>
<dbReference type="PANTHER" id="PTHR33695:SF1">
    <property type="entry name" value="LIPOPROTEIN SIGNAL PEPTIDASE"/>
    <property type="match status" value="1"/>
</dbReference>
<evidence type="ECO:0000256" key="3">
    <source>
        <dbReference type="ARBA" id="ARBA00022692"/>
    </source>
</evidence>
<dbReference type="Pfam" id="PF01252">
    <property type="entry name" value="Peptidase_A8"/>
    <property type="match status" value="1"/>
</dbReference>
<keyword evidence="4 9" id="KW-0378">Hydrolase</keyword>
<dbReference type="GO" id="GO:0004190">
    <property type="term" value="F:aspartic-type endopeptidase activity"/>
    <property type="evidence" value="ECO:0007669"/>
    <property type="project" value="UniProtKB-EC"/>
</dbReference>
<organism evidence="9">
    <name type="scientific">bioreactor metagenome</name>
    <dbReference type="NCBI Taxonomy" id="1076179"/>
    <lineage>
        <taxon>unclassified sequences</taxon>
        <taxon>metagenomes</taxon>
        <taxon>ecological metagenomes</taxon>
    </lineage>
</organism>
<evidence type="ECO:0000256" key="7">
    <source>
        <dbReference type="SAM" id="MobiDB-lite"/>
    </source>
</evidence>
<dbReference type="PRINTS" id="PR00781">
    <property type="entry name" value="LIPOSIGPTASE"/>
</dbReference>
<evidence type="ECO:0000256" key="6">
    <source>
        <dbReference type="ARBA" id="ARBA00023136"/>
    </source>
</evidence>
<evidence type="ECO:0000256" key="8">
    <source>
        <dbReference type="SAM" id="Phobius"/>
    </source>
</evidence>
<evidence type="ECO:0000256" key="4">
    <source>
        <dbReference type="ARBA" id="ARBA00022801"/>
    </source>
</evidence>
<feature type="compositionally biased region" description="Acidic residues" evidence="7">
    <location>
        <begin position="164"/>
        <end position="174"/>
    </location>
</feature>
<dbReference type="GO" id="GO:0016020">
    <property type="term" value="C:membrane"/>
    <property type="evidence" value="ECO:0007669"/>
    <property type="project" value="InterPro"/>
</dbReference>
<dbReference type="InterPro" id="IPR001872">
    <property type="entry name" value="Peptidase_A8"/>
</dbReference>
<dbReference type="EC" id="3.4.23.36" evidence="9"/>
<dbReference type="GO" id="GO:0006508">
    <property type="term" value="P:proteolysis"/>
    <property type="evidence" value="ECO:0007669"/>
    <property type="project" value="UniProtKB-KW"/>
</dbReference>
<dbReference type="EMBL" id="VSSQ01042517">
    <property type="protein sequence ID" value="MPM96110.1"/>
    <property type="molecule type" value="Genomic_DNA"/>
</dbReference>
<feature type="transmembrane region" description="Helical" evidence="8">
    <location>
        <begin position="63"/>
        <end position="80"/>
    </location>
</feature>
<name>A0A645E2V7_9ZZZZ</name>
<evidence type="ECO:0000313" key="9">
    <source>
        <dbReference type="EMBL" id="MPM96110.1"/>
    </source>
</evidence>
<keyword evidence="5 8" id="KW-1133">Transmembrane helix</keyword>
<keyword evidence="1" id="KW-1003">Cell membrane</keyword>
<keyword evidence="9" id="KW-0449">Lipoprotein</keyword>
<feature type="transmembrane region" description="Helical" evidence="8">
    <location>
        <begin position="125"/>
        <end position="147"/>
    </location>
</feature>
<sequence length="174" mass="18824">MMSATICFILVAVLVACDQLIKLWALNSLAPIGTMTVIPGVLSFTYVENRGAAFGIFTGQRTLLIALVAVILCGAGWLLLSGKIKNTLERLCVLLIISGGLGNLIDRIRHGFVVDYIDINALFSYPMFNLADCCVVVGACLMLIAAFRSERQKTQQLHTHEEKESDGDSDSSNG</sequence>
<keyword evidence="3 8" id="KW-0812">Transmembrane</keyword>
<evidence type="ECO:0000256" key="5">
    <source>
        <dbReference type="ARBA" id="ARBA00022989"/>
    </source>
</evidence>
<evidence type="ECO:0000256" key="2">
    <source>
        <dbReference type="ARBA" id="ARBA00022670"/>
    </source>
</evidence>
<dbReference type="PANTHER" id="PTHR33695">
    <property type="entry name" value="LIPOPROTEIN SIGNAL PEPTIDASE"/>
    <property type="match status" value="1"/>
</dbReference>
<keyword evidence="2" id="KW-0645">Protease</keyword>
<dbReference type="NCBIfam" id="TIGR00077">
    <property type="entry name" value="lspA"/>
    <property type="match status" value="1"/>
</dbReference>
<evidence type="ECO:0000256" key="1">
    <source>
        <dbReference type="ARBA" id="ARBA00022475"/>
    </source>
</evidence>
<keyword evidence="6 8" id="KW-0472">Membrane</keyword>
<reference evidence="9" key="1">
    <citation type="submission" date="2019-08" db="EMBL/GenBank/DDBJ databases">
        <authorList>
            <person name="Kucharzyk K."/>
            <person name="Murdoch R.W."/>
            <person name="Higgins S."/>
            <person name="Loffler F."/>
        </authorList>
    </citation>
    <scope>NUCLEOTIDE SEQUENCE</scope>
</reference>
<comment type="caution">
    <text evidence="9">The sequence shown here is derived from an EMBL/GenBank/DDBJ whole genome shotgun (WGS) entry which is preliminary data.</text>
</comment>
<dbReference type="PROSITE" id="PS00855">
    <property type="entry name" value="SPASE_II"/>
    <property type="match status" value="1"/>
</dbReference>